<feature type="transmembrane region" description="Helical" evidence="14">
    <location>
        <begin position="181"/>
        <end position="202"/>
    </location>
</feature>
<dbReference type="PROSITE" id="PS50920">
    <property type="entry name" value="SOLCAR"/>
    <property type="match status" value="3"/>
</dbReference>
<evidence type="ECO:0000256" key="7">
    <source>
        <dbReference type="ARBA" id="ARBA00022692"/>
    </source>
</evidence>
<comment type="similarity">
    <text evidence="3 13">Belongs to the mitochondrial carrier (TC 2.A.29) family.</text>
</comment>
<evidence type="ECO:0000256" key="3">
    <source>
        <dbReference type="ARBA" id="ARBA00006375"/>
    </source>
</evidence>
<dbReference type="Gene3D" id="1.50.40.10">
    <property type="entry name" value="Mitochondrial carrier domain"/>
    <property type="match status" value="1"/>
</dbReference>
<dbReference type="PRINTS" id="PR00926">
    <property type="entry name" value="MITOCARRIER"/>
</dbReference>
<evidence type="ECO:0000313" key="16">
    <source>
        <dbReference type="Proteomes" id="UP000634136"/>
    </source>
</evidence>
<sequence>MGEERAVVKWRKIPTLNTSHCATDNLEPLWKKKKTSLSLSLSVTPCKFACVSVAEMKLQKEFSPTPAQLLKHPLAVVALVPKDAALFLAGAIAGAAAKSVTAPLDRIKILLQTHGVRVGQESAKKAINFIEAVTVIGKEEGIKGYWKGNLPQVIRIIPYSAVQLFAYELYKKMFRGKDGELSVVGRLAAGAFAGMTSTFITYPLDVLRLRLAVEPGYRTMSEVALSMLREEGFASFYYGLGPSLISIAPYIAVNFCVFDLLKKSLPEKYQKRTETSLITAVLSASLATITCYPLDTVRRQMQLKGTPYKTVLDALPGIVARDGVIGLYRGFIANALKTLPNSSIRLTTYDFVKRIIAASEKEFQMITEENRQKQNNTNEQC</sequence>
<evidence type="ECO:0000313" key="15">
    <source>
        <dbReference type="EMBL" id="KAF7825545.1"/>
    </source>
</evidence>
<dbReference type="InterPro" id="IPR023395">
    <property type="entry name" value="MCP_dom_sf"/>
</dbReference>
<evidence type="ECO:0000256" key="11">
    <source>
        <dbReference type="ARBA" id="ARBA00023136"/>
    </source>
</evidence>
<feature type="repeat" description="Solcar" evidence="12">
    <location>
        <begin position="271"/>
        <end position="355"/>
    </location>
</feature>
<evidence type="ECO:0000256" key="5">
    <source>
        <dbReference type="ARBA" id="ARBA00022528"/>
    </source>
</evidence>
<dbReference type="Proteomes" id="UP000634136">
    <property type="component" value="Unassembled WGS sequence"/>
</dbReference>
<feature type="transmembrane region" description="Helical" evidence="14">
    <location>
        <begin position="236"/>
        <end position="261"/>
    </location>
</feature>
<evidence type="ECO:0000256" key="10">
    <source>
        <dbReference type="ARBA" id="ARBA00022989"/>
    </source>
</evidence>
<keyword evidence="10 14" id="KW-1133">Transmembrane helix</keyword>
<dbReference type="InterPro" id="IPR018108">
    <property type="entry name" value="MCP_transmembrane"/>
</dbReference>
<name>A0A834WJJ1_9FABA</name>
<protein>
    <submittedName>
        <fullName evidence="15">Putative envelope ADP,ATP carrier protein, chloroplastic</fullName>
    </submittedName>
</protein>
<keyword evidence="16" id="KW-1185">Reference proteome</keyword>
<keyword evidence="11 12" id="KW-0472">Membrane</keyword>
<organism evidence="15 16">
    <name type="scientific">Senna tora</name>
    <dbReference type="NCBI Taxonomy" id="362788"/>
    <lineage>
        <taxon>Eukaryota</taxon>
        <taxon>Viridiplantae</taxon>
        <taxon>Streptophyta</taxon>
        <taxon>Embryophyta</taxon>
        <taxon>Tracheophyta</taxon>
        <taxon>Spermatophyta</taxon>
        <taxon>Magnoliopsida</taxon>
        <taxon>eudicotyledons</taxon>
        <taxon>Gunneridae</taxon>
        <taxon>Pentapetalae</taxon>
        <taxon>rosids</taxon>
        <taxon>fabids</taxon>
        <taxon>Fabales</taxon>
        <taxon>Fabaceae</taxon>
        <taxon>Caesalpinioideae</taxon>
        <taxon>Cassia clade</taxon>
        <taxon>Senna</taxon>
    </lineage>
</organism>
<reference evidence="15" key="1">
    <citation type="submission" date="2020-09" db="EMBL/GenBank/DDBJ databases">
        <title>Genome-Enabled Discovery of Anthraquinone Biosynthesis in Senna tora.</title>
        <authorList>
            <person name="Kang S.-H."/>
            <person name="Pandey R.P."/>
            <person name="Lee C.-M."/>
            <person name="Sim J.-S."/>
            <person name="Jeong J.-T."/>
            <person name="Choi B.-S."/>
            <person name="Jung M."/>
            <person name="Ginzburg D."/>
            <person name="Zhao K."/>
            <person name="Won S.Y."/>
            <person name="Oh T.-J."/>
            <person name="Yu Y."/>
            <person name="Kim N.-H."/>
            <person name="Lee O.R."/>
            <person name="Lee T.-H."/>
            <person name="Bashyal P."/>
            <person name="Kim T.-S."/>
            <person name="Lee W.-H."/>
            <person name="Kawkins C."/>
            <person name="Kim C.-K."/>
            <person name="Kim J.S."/>
            <person name="Ahn B.O."/>
            <person name="Rhee S.Y."/>
            <person name="Sohng J.K."/>
        </authorList>
    </citation>
    <scope>NUCLEOTIDE SEQUENCE</scope>
    <source>
        <tissue evidence="15">Leaf</tissue>
    </source>
</reference>
<dbReference type="GO" id="GO:0016020">
    <property type="term" value="C:membrane"/>
    <property type="evidence" value="ECO:0007669"/>
    <property type="project" value="UniProtKB-SubCell"/>
</dbReference>
<evidence type="ECO:0000256" key="2">
    <source>
        <dbReference type="ARBA" id="ARBA00004141"/>
    </source>
</evidence>
<keyword evidence="5" id="KW-0150">Chloroplast</keyword>
<comment type="caution">
    <text evidence="15">The sequence shown here is derived from an EMBL/GenBank/DDBJ whole genome shotgun (WGS) entry which is preliminary data.</text>
</comment>
<evidence type="ECO:0000256" key="13">
    <source>
        <dbReference type="RuleBase" id="RU000488"/>
    </source>
</evidence>
<keyword evidence="9" id="KW-0809">Transit peptide</keyword>
<evidence type="ECO:0000256" key="9">
    <source>
        <dbReference type="ARBA" id="ARBA00022946"/>
    </source>
</evidence>
<evidence type="ECO:0000256" key="8">
    <source>
        <dbReference type="ARBA" id="ARBA00022737"/>
    </source>
</evidence>
<evidence type="ECO:0000256" key="1">
    <source>
        <dbReference type="ARBA" id="ARBA00004119"/>
    </source>
</evidence>
<evidence type="ECO:0000256" key="6">
    <source>
        <dbReference type="ARBA" id="ARBA00022640"/>
    </source>
</evidence>
<dbReference type="Pfam" id="PF00153">
    <property type="entry name" value="Mito_carr"/>
    <property type="match status" value="3"/>
</dbReference>
<gene>
    <name evidence="15" type="ORF">G2W53_016709</name>
</gene>
<dbReference type="EMBL" id="JAAIUW010000006">
    <property type="protein sequence ID" value="KAF7825545.1"/>
    <property type="molecule type" value="Genomic_DNA"/>
</dbReference>
<accession>A0A834WJJ1</accession>
<dbReference type="FunFam" id="1.50.40.10:FF:000042">
    <property type="entry name" value="Envelope ADP,ATP carrier protein"/>
    <property type="match status" value="1"/>
</dbReference>
<evidence type="ECO:0000256" key="14">
    <source>
        <dbReference type="SAM" id="Phobius"/>
    </source>
</evidence>
<keyword evidence="8" id="KW-0677">Repeat</keyword>
<proteinExistence type="inferred from homology"/>
<dbReference type="SUPFAM" id="SSF103506">
    <property type="entry name" value="Mitochondrial carrier"/>
    <property type="match status" value="1"/>
</dbReference>
<dbReference type="InterPro" id="IPR002067">
    <property type="entry name" value="MCP"/>
</dbReference>
<feature type="repeat" description="Solcar" evidence="12">
    <location>
        <begin position="81"/>
        <end position="173"/>
    </location>
</feature>
<feature type="repeat" description="Solcar" evidence="12">
    <location>
        <begin position="181"/>
        <end position="264"/>
    </location>
</feature>
<keyword evidence="4 13" id="KW-0813">Transport</keyword>
<dbReference type="GO" id="GO:0055085">
    <property type="term" value="P:transmembrane transport"/>
    <property type="evidence" value="ECO:0007669"/>
    <property type="project" value="InterPro"/>
</dbReference>
<comment type="subcellular location">
    <subcellularLocation>
        <location evidence="2">Membrane</location>
        <topology evidence="2">Multi-pass membrane protein</topology>
    </subcellularLocation>
    <subcellularLocation>
        <location evidence="1">Plastid</location>
        <location evidence="1">Chloroplast envelope</location>
    </subcellularLocation>
</comment>
<dbReference type="OrthoDB" id="270584at2759"/>
<evidence type="ECO:0000256" key="12">
    <source>
        <dbReference type="PROSITE-ProRule" id="PRU00282"/>
    </source>
</evidence>
<keyword evidence="7 12" id="KW-0812">Transmembrane</keyword>
<keyword evidence="6" id="KW-0934">Plastid</keyword>
<dbReference type="GO" id="GO:0009941">
    <property type="term" value="C:chloroplast envelope"/>
    <property type="evidence" value="ECO:0007669"/>
    <property type="project" value="UniProtKB-SubCell"/>
</dbReference>
<dbReference type="AlphaFoldDB" id="A0A834WJJ1"/>
<evidence type="ECO:0000256" key="4">
    <source>
        <dbReference type="ARBA" id="ARBA00022448"/>
    </source>
</evidence>
<dbReference type="PANTHER" id="PTHR24089">
    <property type="entry name" value="SOLUTE CARRIER FAMILY 25"/>
    <property type="match status" value="1"/>
</dbReference>